<organism evidence="2">
    <name type="scientific">Tetraselmis sp. GSL018</name>
    <dbReference type="NCBI Taxonomy" id="582737"/>
    <lineage>
        <taxon>Eukaryota</taxon>
        <taxon>Viridiplantae</taxon>
        <taxon>Chlorophyta</taxon>
        <taxon>core chlorophytes</taxon>
        <taxon>Chlorodendrophyceae</taxon>
        <taxon>Chlorodendrales</taxon>
        <taxon>Chlorodendraceae</taxon>
        <taxon>Tetraselmis</taxon>
    </lineage>
</organism>
<feature type="non-terminal residue" evidence="2">
    <location>
        <position position="83"/>
    </location>
</feature>
<proteinExistence type="predicted"/>
<dbReference type="EMBL" id="GBEZ01025079">
    <property type="protein sequence ID" value="JAC61970.1"/>
    <property type="molecule type" value="Transcribed_RNA"/>
</dbReference>
<protein>
    <submittedName>
        <fullName evidence="2">Uncharacterized protein</fullName>
    </submittedName>
</protein>
<name>A0A061QU41_9CHLO</name>
<feature type="non-terminal residue" evidence="2">
    <location>
        <position position="1"/>
    </location>
</feature>
<gene>
    <name evidence="2" type="ORF">TSPGSL018_24646</name>
</gene>
<sequence length="83" mass="9390">ATKKRTKGKLRIPRGRRNGVCSVISALSFPRADTRTNGPNKHRPRTAKVKQEGHEPTSRDAALATAAWRSCTHNSKWWRMPEL</sequence>
<reference evidence="2" key="1">
    <citation type="submission" date="2014-05" db="EMBL/GenBank/DDBJ databases">
        <title>The transcriptome of the halophilic microalga Tetraselmis sp. GSL018 isolated from the Great Salt Lake, Utah.</title>
        <authorList>
            <person name="Jinkerson R.E."/>
            <person name="D'Adamo S."/>
            <person name="Posewitz M.C."/>
        </authorList>
    </citation>
    <scope>NUCLEOTIDE SEQUENCE</scope>
    <source>
        <strain evidence="2">GSL018</strain>
    </source>
</reference>
<accession>A0A061QU41</accession>
<evidence type="ECO:0000313" key="2">
    <source>
        <dbReference type="EMBL" id="JAC61970.1"/>
    </source>
</evidence>
<feature type="region of interest" description="Disordered" evidence="1">
    <location>
        <begin position="31"/>
        <end position="61"/>
    </location>
</feature>
<dbReference type="AlphaFoldDB" id="A0A061QU41"/>
<evidence type="ECO:0000256" key="1">
    <source>
        <dbReference type="SAM" id="MobiDB-lite"/>
    </source>
</evidence>
<feature type="compositionally biased region" description="Basic and acidic residues" evidence="1">
    <location>
        <begin position="49"/>
        <end position="58"/>
    </location>
</feature>